<evidence type="ECO:0000256" key="5">
    <source>
        <dbReference type="ARBA" id="ARBA00022825"/>
    </source>
</evidence>
<dbReference type="Gene3D" id="6.20.330.10">
    <property type="match status" value="1"/>
</dbReference>
<evidence type="ECO:0000256" key="7">
    <source>
        <dbReference type="PIRSR" id="PIRSR001217-1"/>
    </source>
</evidence>
<comment type="subcellular location">
    <subcellularLocation>
        <location evidence="1">Membrane</location>
    </subcellularLocation>
</comment>
<accession>A0A3L8Q0T7</accession>
<dbReference type="GO" id="GO:0006465">
    <property type="term" value="P:signal peptide processing"/>
    <property type="evidence" value="ECO:0007669"/>
    <property type="project" value="InterPro"/>
</dbReference>
<keyword evidence="8" id="KW-0812">Transmembrane</keyword>
<dbReference type="PANTHER" id="PTHR33209:SF1">
    <property type="entry name" value="PEPTIDASE S49 DOMAIN-CONTAINING PROTEIN"/>
    <property type="match status" value="1"/>
</dbReference>
<keyword evidence="3" id="KW-0645">Protease</keyword>
<dbReference type="InterPro" id="IPR004635">
    <property type="entry name" value="Pept_S49_SppA"/>
</dbReference>
<keyword evidence="8" id="KW-1133">Transmembrane helix</keyword>
<dbReference type="NCBIfam" id="TIGR00706">
    <property type="entry name" value="SppA_dom"/>
    <property type="match status" value="1"/>
</dbReference>
<dbReference type="NCBIfam" id="TIGR00705">
    <property type="entry name" value="SppA_67K"/>
    <property type="match status" value="1"/>
</dbReference>
<keyword evidence="4" id="KW-0378">Hydrolase</keyword>
<dbReference type="SUPFAM" id="SSF52096">
    <property type="entry name" value="ClpP/crotonase"/>
    <property type="match status" value="2"/>
</dbReference>
<dbReference type="InterPro" id="IPR047272">
    <property type="entry name" value="S49_SppA_C"/>
</dbReference>
<evidence type="ECO:0000313" key="10">
    <source>
        <dbReference type="EMBL" id="RLV61205.1"/>
    </source>
</evidence>
<dbReference type="RefSeq" id="WP_121837467.1">
    <property type="nucleotide sequence ID" value="NZ_ML014756.1"/>
</dbReference>
<dbReference type="InterPro" id="IPR002142">
    <property type="entry name" value="Peptidase_S49"/>
</dbReference>
<feature type="active site" description="Nucleophile" evidence="7">
    <location>
        <position position="413"/>
    </location>
</feature>
<evidence type="ECO:0000256" key="3">
    <source>
        <dbReference type="ARBA" id="ARBA00022670"/>
    </source>
</evidence>
<dbReference type="GO" id="GO:0016020">
    <property type="term" value="C:membrane"/>
    <property type="evidence" value="ECO:0007669"/>
    <property type="project" value="UniProtKB-SubCell"/>
</dbReference>
<evidence type="ECO:0000256" key="6">
    <source>
        <dbReference type="ARBA" id="ARBA00023136"/>
    </source>
</evidence>
<dbReference type="PIRSF" id="PIRSF001217">
    <property type="entry name" value="Protease_4_SppA"/>
    <property type="match status" value="1"/>
</dbReference>
<dbReference type="InterPro" id="IPR004634">
    <property type="entry name" value="Pept_S49_pIV"/>
</dbReference>
<evidence type="ECO:0000256" key="4">
    <source>
        <dbReference type="ARBA" id="ARBA00022801"/>
    </source>
</evidence>
<comment type="caution">
    <text evidence="10">The sequence shown here is derived from an EMBL/GenBank/DDBJ whole genome shotgun (WGS) entry which is preliminary data.</text>
</comment>
<dbReference type="Proteomes" id="UP000281474">
    <property type="component" value="Unassembled WGS sequence"/>
</dbReference>
<reference evidence="10 11" key="1">
    <citation type="submission" date="2018-09" db="EMBL/GenBank/DDBJ databases">
        <title>Phylogeny of the Shewanellaceae, and recommendation for two new genera, Pseudoshewanella and Parashewanella.</title>
        <authorList>
            <person name="Wang G."/>
        </authorList>
    </citation>
    <scope>NUCLEOTIDE SEQUENCE [LARGE SCALE GENOMIC DNA]</scope>
    <source>
        <strain evidence="10 11">C51</strain>
    </source>
</reference>
<gene>
    <name evidence="10" type="primary">sppA</name>
    <name evidence="10" type="ORF">D5018_02815</name>
</gene>
<proteinExistence type="inferred from homology"/>
<feature type="active site" description="Proton donor/acceptor" evidence="7">
    <location>
        <position position="209"/>
    </location>
</feature>
<dbReference type="PANTHER" id="PTHR33209">
    <property type="entry name" value="PROTEASE 4"/>
    <property type="match status" value="1"/>
</dbReference>
<evidence type="ECO:0000256" key="8">
    <source>
        <dbReference type="SAM" id="Phobius"/>
    </source>
</evidence>
<dbReference type="InterPro" id="IPR047217">
    <property type="entry name" value="S49_SppA_67K_type_N"/>
</dbReference>
<dbReference type="CDD" id="cd07018">
    <property type="entry name" value="S49_SppA_67K_type"/>
    <property type="match status" value="1"/>
</dbReference>
<comment type="similarity">
    <text evidence="2">Belongs to the peptidase S49 family.</text>
</comment>
<dbReference type="CDD" id="cd07023">
    <property type="entry name" value="S49_Sppa_N_C"/>
    <property type="match status" value="1"/>
</dbReference>
<feature type="domain" description="Peptidase S49" evidence="9">
    <location>
        <begin position="396"/>
        <end position="546"/>
    </location>
</feature>
<keyword evidence="5" id="KW-0720">Serine protease</keyword>
<dbReference type="Gene3D" id="3.90.226.10">
    <property type="entry name" value="2-enoyl-CoA Hydratase, Chain A, domain 1"/>
    <property type="match status" value="3"/>
</dbReference>
<dbReference type="InterPro" id="IPR029045">
    <property type="entry name" value="ClpP/crotonase-like_dom_sf"/>
</dbReference>
<evidence type="ECO:0000256" key="2">
    <source>
        <dbReference type="ARBA" id="ARBA00008683"/>
    </source>
</evidence>
<dbReference type="AlphaFoldDB" id="A0A3L8Q0T7"/>
<evidence type="ECO:0000256" key="1">
    <source>
        <dbReference type="ARBA" id="ARBA00004370"/>
    </source>
</evidence>
<dbReference type="GO" id="GO:0008236">
    <property type="term" value="F:serine-type peptidase activity"/>
    <property type="evidence" value="ECO:0007669"/>
    <property type="project" value="UniProtKB-KW"/>
</dbReference>
<organism evidence="10 11">
    <name type="scientific">Parashewanella curva</name>
    <dbReference type="NCBI Taxonomy" id="2338552"/>
    <lineage>
        <taxon>Bacteria</taxon>
        <taxon>Pseudomonadati</taxon>
        <taxon>Pseudomonadota</taxon>
        <taxon>Gammaproteobacteria</taxon>
        <taxon>Alteromonadales</taxon>
        <taxon>Shewanellaceae</taxon>
        <taxon>Parashewanella</taxon>
    </lineage>
</organism>
<evidence type="ECO:0000313" key="11">
    <source>
        <dbReference type="Proteomes" id="UP000281474"/>
    </source>
</evidence>
<dbReference type="OrthoDB" id="9764363at2"/>
<evidence type="ECO:0000259" key="9">
    <source>
        <dbReference type="Pfam" id="PF01343"/>
    </source>
</evidence>
<feature type="transmembrane region" description="Helical" evidence="8">
    <location>
        <begin position="26"/>
        <end position="48"/>
    </location>
</feature>
<protein>
    <submittedName>
        <fullName evidence="10">Signal peptide peptidase SppA</fullName>
    </submittedName>
</protein>
<feature type="domain" description="Peptidase S49" evidence="9">
    <location>
        <begin position="141"/>
        <end position="299"/>
    </location>
</feature>
<name>A0A3L8Q0T7_9GAMM</name>
<keyword evidence="6 8" id="KW-0472">Membrane</keyword>
<dbReference type="EMBL" id="QZEI01000005">
    <property type="protein sequence ID" value="RLV61205.1"/>
    <property type="molecule type" value="Genomic_DNA"/>
</dbReference>
<sequence length="618" mass="68213">MSSTQPSAVKSTFKFIWNVINFTRQFIINLVFFFFLFIALIGIIAAVATEEKVHLAPDSALVLDISGRIVDQKQYVDPIETIVAESRGQTNPDETLLSDILYAVDSAANDKRINTLVLDLSDLKYAETSKLEAIGKALQKFRDSGKPIVSFGNYYNQQQYLLASYANKIYLNPQGMIALEGLGRYRLYYKSALEKLKIKTHVFRVGTFKSAVEPYLRDDMSPAAKEANEALLSDIWNSYTNIVASNRNIKANQVLLEPKAYLAELNKVGNDDAKLALKRKLVDELATIDQFRTKMINEVGQARTGQSFKQVDMLDYLKLVKPKHSFSTGDSVAIIVAKGVILDGNQKPGNIGGTSTAKLIRKARFDDNVKAVVLRVDSPGGSAFASEQIRQQIVELKKAGKPVVVSMGSYAASGGYWISASADYIYSTPTTLTGSIGIFGMFNTFEDSLSYLGIHADGVSTSEWAGLSAVRGITPDVARVIQKKVEFGYHKFISLVANERHMSLQQVDKIAQGRVWSGSKALKLGLVDAIGDMNTAITKAAELANLDNYHTKEIKQELSAEEALLQEMFAKVSVYLPQVSQSHSPVDSLLLQVEDATKSLKQFNDPNHLYMLCEECSQ</sequence>
<keyword evidence="11" id="KW-1185">Reference proteome</keyword>
<dbReference type="Pfam" id="PF01343">
    <property type="entry name" value="Peptidase_S49"/>
    <property type="match status" value="2"/>
</dbReference>